<dbReference type="FunFam" id="2.20.25.80:FF:000006">
    <property type="entry name" value="WRKY transcription factor"/>
    <property type="match status" value="1"/>
</dbReference>
<evidence type="ECO:0000313" key="8">
    <source>
        <dbReference type="EMBL" id="EGC38332.1"/>
    </source>
</evidence>
<protein>
    <recommendedName>
        <fullName evidence="7">WRKY domain-containing protein</fullName>
    </recommendedName>
</protein>
<dbReference type="GO" id="GO:0003700">
    <property type="term" value="F:DNA-binding transcription factor activity"/>
    <property type="evidence" value="ECO:0007669"/>
    <property type="project" value="InterPro"/>
</dbReference>
<organism evidence="8 9">
    <name type="scientific">Dictyostelium purpureum</name>
    <name type="common">Slime mold</name>
    <dbReference type="NCBI Taxonomy" id="5786"/>
    <lineage>
        <taxon>Eukaryota</taxon>
        <taxon>Amoebozoa</taxon>
        <taxon>Evosea</taxon>
        <taxon>Eumycetozoa</taxon>
        <taxon>Dictyostelia</taxon>
        <taxon>Dictyosteliales</taxon>
        <taxon>Dictyosteliaceae</taxon>
        <taxon>Dictyostelium</taxon>
    </lineage>
</organism>
<dbReference type="KEGG" id="dpp:DICPUDRAFT_13896"/>
<evidence type="ECO:0000259" key="7">
    <source>
        <dbReference type="PROSITE" id="PS50811"/>
    </source>
</evidence>
<feature type="non-terminal residue" evidence="8">
    <location>
        <position position="1"/>
    </location>
</feature>
<dbReference type="Pfam" id="PF03106">
    <property type="entry name" value="WRKY"/>
    <property type="match status" value="1"/>
</dbReference>
<accession>F0ZCP3</accession>
<dbReference type="EMBL" id="GL870979">
    <property type="protein sequence ID" value="EGC38332.1"/>
    <property type="molecule type" value="Genomic_DNA"/>
</dbReference>
<keyword evidence="2" id="KW-0677">Repeat</keyword>
<feature type="domain" description="WRKY" evidence="7">
    <location>
        <begin position="1"/>
        <end position="66"/>
    </location>
</feature>
<dbReference type="STRING" id="5786.F0ZCP3"/>
<evidence type="ECO:0000256" key="5">
    <source>
        <dbReference type="ARBA" id="ARBA00023163"/>
    </source>
</evidence>
<gene>
    <name evidence="8" type="primary">wrky2</name>
    <name evidence="8" type="ORF">DICPUDRAFT_13896</name>
</gene>
<dbReference type="SMART" id="SM00774">
    <property type="entry name" value="WRKY"/>
    <property type="match status" value="1"/>
</dbReference>
<dbReference type="PROSITE" id="PS50811">
    <property type="entry name" value="WRKY"/>
    <property type="match status" value="1"/>
</dbReference>
<evidence type="ECO:0000256" key="1">
    <source>
        <dbReference type="ARBA" id="ARBA00004123"/>
    </source>
</evidence>
<sequence>NSINIISDGYQWRKYGQKNVKGSSHPRHYYKCTYPGCNVRKQVERVSNGSNTNNIVYKGEHCHGFP</sequence>
<dbReference type="AlphaFoldDB" id="F0ZCP3"/>
<dbReference type="RefSeq" id="XP_003285193.1">
    <property type="nucleotide sequence ID" value="XM_003285145.1"/>
</dbReference>
<dbReference type="GeneID" id="10502409"/>
<evidence type="ECO:0000256" key="2">
    <source>
        <dbReference type="ARBA" id="ARBA00022737"/>
    </source>
</evidence>
<dbReference type="VEuPathDB" id="AmoebaDB:DICPUDRAFT_13896"/>
<dbReference type="GO" id="GO:0043565">
    <property type="term" value="F:sequence-specific DNA binding"/>
    <property type="evidence" value="ECO:0007669"/>
    <property type="project" value="InterPro"/>
</dbReference>
<dbReference type="eggNOG" id="ENOG502QRFS">
    <property type="taxonomic scope" value="Eukaryota"/>
</dbReference>
<dbReference type="InterPro" id="IPR003657">
    <property type="entry name" value="WRKY_dom"/>
</dbReference>
<dbReference type="InterPro" id="IPR036576">
    <property type="entry name" value="WRKY_dom_sf"/>
</dbReference>
<dbReference type="Proteomes" id="UP000001064">
    <property type="component" value="Unassembled WGS sequence"/>
</dbReference>
<keyword evidence="3" id="KW-0805">Transcription regulation</keyword>
<dbReference type="SUPFAM" id="SSF118290">
    <property type="entry name" value="WRKY DNA-binding domain"/>
    <property type="match status" value="1"/>
</dbReference>
<evidence type="ECO:0000313" key="9">
    <source>
        <dbReference type="Proteomes" id="UP000001064"/>
    </source>
</evidence>
<reference evidence="9" key="1">
    <citation type="journal article" date="2011" name="Genome Biol.">
        <title>Comparative genomics of the social amoebae Dictyostelium discoideum and Dictyostelium purpureum.</title>
        <authorList>
            <consortium name="US DOE Joint Genome Institute (JGI-PGF)"/>
            <person name="Sucgang R."/>
            <person name="Kuo A."/>
            <person name="Tian X."/>
            <person name="Salerno W."/>
            <person name="Parikh A."/>
            <person name="Feasley C.L."/>
            <person name="Dalin E."/>
            <person name="Tu H."/>
            <person name="Huang E."/>
            <person name="Barry K."/>
            <person name="Lindquist E."/>
            <person name="Shapiro H."/>
            <person name="Bruce D."/>
            <person name="Schmutz J."/>
            <person name="Salamov A."/>
            <person name="Fey P."/>
            <person name="Gaudet P."/>
            <person name="Anjard C."/>
            <person name="Babu M.M."/>
            <person name="Basu S."/>
            <person name="Bushmanova Y."/>
            <person name="van der Wel H."/>
            <person name="Katoh-Kurasawa M."/>
            <person name="Dinh C."/>
            <person name="Coutinho P.M."/>
            <person name="Saito T."/>
            <person name="Elias M."/>
            <person name="Schaap P."/>
            <person name="Kay R.R."/>
            <person name="Henrissat B."/>
            <person name="Eichinger L."/>
            <person name="Rivero F."/>
            <person name="Putnam N.H."/>
            <person name="West C.M."/>
            <person name="Loomis W.F."/>
            <person name="Chisholm R.L."/>
            <person name="Shaulsky G."/>
            <person name="Strassmann J.E."/>
            <person name="Queller D.C."/>
            <person name="Kuspa A."/>
            <person name="Grigoriev I.V."/>
        </authorList>
    </citation>
    <scope>NUCLEOTIDE SEQUENCE [LARGE SCALE GENOMIC DNA]</scope>
    <source>
        <strain evidence="9">QSDP1</strain>
    </source>
</reference>
<keyword evidence="6" id="KW-0539">Nucleus</keyword>
<dbReference type="InParanoid" id="F0ZCP3"/>
<keyword evidence="4" id="KW-0238">DNA-binding</keyword>
<dbReference type="PANTHER" id="PTHR31221">
    <property type="entry name" value="WRKY TRANSCRIPTION FACTOR PROTEIN 1-RELATED"/>
    <property type="match status" value="1"/>
</dbReference>
<name>F0ZCP3_DICPU</name>
<keyword evidence="9" id="KW-1185">Reference proteome</keyword>
<evidence type="ECO:0000256" key="4">
    <source>
        <dbReference type="ARBA" id="ARBA00023125"/>
    </source>
</evidence>
<evidence type="ECO:0000256" key="6">
    <source>
        <dbReference type="ARBA" id="ARBA00023242"/>
    </source>
</evidence>
<dbReference type="OrthoDB" id="750797at2759"/>
<dbReference type="GO" id="GO:0005634">
    <property type="term" value="C:nucleus"/>
    <property type="evidence" value="ECO:0007669"/>
    <property type="project" value="UniProtKB-SubCell"/>
</dbReference>
<dbReference type="InterPro" id="IPR044810">
    <property type="entry name" value="WRKY_plant"/>
</dbReference>
<proteinExistence type="predicted"/>
<keyword evidence="5" id="KW-0804">Transcription</keyword>
<feature type="non-terminal residue" evidence="8">
    <location>
        <position position="66"/>
    </location>
</feature>
<evidence type="ECO:0000256" key="3">
    <source>
        <dbReference type="ARBA" id="ARBA00023015"/>
    </source>
</evidence>
<dbReference type="PANTHER" id="PTHR31221:SF133">
    <property type="entry name" value="WRKY TRANSCRIPTION FACTOR 3-RELATED"/>
    <property type="match status" value="1"/>
</dbReference>
<comment type="subcellular location">
    <subcellularLocation>
        <location evidence="1">Nucleus</location>
    </subcellularLocation>
</comment>
<dbReference type="Gene3D" id="2.20.25.80">
    <property type="entry name" value="WRKY domain"/>
    <property type="match status" value="1"/>
</dbReference>